<organism evidence="4 5">
    <name type="scientific">Trichlorobacter ammonificans</name>
    <dbReference type="NCBI Taxonomy" id="2916410"/>
    <lineage>
        <taxon>Bacteria</taxon>
        <taxon>Pseudomonadati</taxon>
        <taxon>Thermodesulfobacteriota</taxon>
        <taxon>Desulfuromonadia</taxon>
        <taxon>Geobacterales</taxon>
        <taxon>Geobacteraceae</taxon>
        <taxon>Trichlorobacter</taxon>
    </lineage>
</organism>
<reference evidence="4 5" key="1">
    <citation type="submission" date="2022-03" db="EMBL/GenBank/DDBJ databases">
        <authorList>
            <person name="Koch H."/>
        </authorList>
    </citation>
    <scope>NUCLEOTIDE SEQUENCE [LARGE SCALE GENOMIC DNA]</scope>
    <source>
        <strain evidence="4 5">G1</strain>
    </source>
</reference>
<accession>A0ABN8HGN0</accession>
<dbReference type="Proteomes" id="UP001295463">
    <property type="component" value="Chromosome"/>
</dbReference>
<dbReference type="RefSeq" id="WP_305731280.1">
    <property type="nucleotide sequence ID" value="NZ_OW150024.1"/>
</dbReference>
<evidence type="ECO:0000313" key="4">
    <source>
        <dbReference type="EMBL" id="CAH2030337.1"/>
    </source>
</evidence>
<proteinExistence type="inferred from homology"/>
<dbReference type="CDD" id="cd07043">
    <property type="entry name" value="STAS_anti-anti-sigma_factors"/>
    <property type="match status" value="1"/>
</dbReference>
<evidence type="ECO:0000313" key="5">
    <source>
        <dbReference type="Proteomes" id="UP001295463"/>
    </source>
</evidence>
<dbReference type="EMBL" id="OW150024">
    <property type="protein sequence ID" value="CAH2030337.1"/>
    <property type="molecule type" value="Genomic_DNA"/>
</dbReference>
<sequence>MEIREHREAGGIVLSIAGRMDAITTPTYEGKLHELIASGDTRVVIDFGSLDYISSAGLRALLTTAKALKAAAGEVRFARITGTVKDVFDISGFGSIFPIYPTVADALASFT</sequence>
<dbReference type="PANTHER" id="PTHR33495:SF2">
    <property type="entry name" value="ANTI-SIGMA FACTOR ANTAGONIST TM_1081-RELATED"/>
    <property type="match status" value="1"/>
</dbReference>
<dbReference type="PANTHER" id="PTHR33495">
    <property type="entry name" value="ANTI-SIGMA FACTOR ANTAGONIST TM_1081-RELATED-RELATED"/>
    <property type="match status" value="1"/>
</dbReference>
<keyword evidence="5" id="KW-1185">Reference proteome</keyword>
<feature type="domain" description="STAS" evidence="3">
    <location>
        <begin position="1"/>
        <end position="110"/>
    </location>
</feature>
<evidence type="ECO:0000259" key="3">
    <source>
        <dbReference type="PROSITE" id="PS50801"/>
    </source>
</evidence>
<evidence type="ECO:0000256" key="1">
    <source>
        <dbReference type="ARBA" id="ARBA00009013"/>
    </source>
</evidence>
<dbReference type="InterPro" id="IPR002645">
    <property type="entry name" value="STAS_dom"/>
</dbReference>
<dbReference type="NCBIfam" id="TIGR00377">
    <property type="entry name" value="ant_ant_sig"/>
    <property type="match status" value="1"/>
</dbReference>
<gene>
    <name evidence="4" type="ORF">GEAMG1_0515</name>
</gene>
<dbReference type="InterPro" id="IPR003658">
    <property type="entry name" value="Anti-sigma_ant"/>
</dbReference>
<dbReference type="InterPro" id="IPR036513">
    <property type="entry name" value="STAS_dom_sf"/>
</dbReference>
<dbReference type="SUPFAM" id="SSF52091">
    <property type="entry name" value="SpoIIaa-like"/>
    <property type="match status" value="1"/>
</dbReference>
<dbReference type="PROSITE" id="PS50801">
    <property type="entry name" value="STAS"/>
    <property type="match status" value="1"/>
</dbReference>
<comment type="similarity">
    <text evidence="1 2">Belongs to the anti-sigma-factor antagonist family.</text>
</comment>
<protein>
    <recommendedName>
        <fullName evidence="2">Anti-sigma factor antagonist</fullName>
    </recommendedName>
</protein>
<evidence type="ECO:0000256" key="2">
    <source>
        <dbReference type="RuleBase" id="RU003749"/>
    </source>
</evidence>
<name>A0ABN8HGN0_9BACT</name>
<dbReference type="Pfam" id="PF01740">
    <property type="entry name" value="STAS"/>
    <property type="match status" value="1"/>
</dbReference>
<dbReference type="Gene3D" id="3.30.750.24">
    <property type="entry name" value="STAS domain"/>
    <property type="match status" value="1"/>
</dbReference>